<evidence type="ECO:0000313" key="3">
    <source>
        <dbReference type="EMBL" id="QHC36486.1"/>
    </source>
</evidence>
<keyword evidence="1" id="KW-0732">Signal</keyword>
<dbReference type="PANTHER" id="PTHR34406">
    <property type="entry name" value="PROTEIN YCEI"/>
    <property type="match status" value="1"/>
</dbReference>
<dbReference type="SMART" id="SM00867">
    <property type="entry name" value="YceI"/>
    <property type="match status" value="1"/>
</dbReference>
<dbReference type="Gene3D" id="2.40.128.110">
    <property type="entry name" value="Lipid/polyisoprenoid-binding, YceI-like"/>
    <property type="match status" value="1"/>
</dbReference>
<gene>
    <name evidence="3" type="ORF">FMA36_14130</name>
</gene>
<evidence type="ECO:0000313" key="4">
    <source>
        <dbReference type="Proteomes" id="UP000464674"/>
    </source>
</evidence>
<feature type="chain" id="PRO_5032988152" evidence="1">
    <location>
        <begin position="39"/>
        <end position="204"/>
    </location>
</feature>
<dbReference type="InterPro" id="IPR036761">
    <property type="entry name" value="TTHA0802/YceI-like_sf"/>
</dbReference>
<dbReference type="InterPro" id="IPR007372">
    <property type="entry name" value="Lipid/polyisoprenoid-bd_YceI"/>
</dbReference>
<reference evidence="3 4" key="1">
    <citation type="journal article" date="2020" name="Carbohydr. Polym.">
        <title>Characterization and optimization of production of bacterial cellulose from strain CGMCC 17276 based on whole-genome analysis.</title>
        <authorList>
            <person name="Lu T."/>
            <person name="Gao H."/>
            <person name="Liao B."/>
            <person name="Wu J."/>
            <person name="Zhang W."/>
            <person name="Huang J."/>
            <person name="Liu M."/>
            <person name="Huang J."/>
            <person name="Chang Z."/>
            <person name="Jin M."/>
            <person name="Yi Z."/>
            <person name="Jiang D."/>
        </authorList>
    </citation>
    <scope>NUCLEOTIDE SEQUENCE [LARGE SCALE GENOMIC DNA]</scope>
    <source>
        <strain evidence="3 4">CGMCC 17276</strain>
    </source>
</reference>
<accession>A0A857FQP1</accession>
<dbReference type="Proteomes" id="UP000464674">
    <property type="component" value="Chromosome"/>
</dbReference>
<dbReference type="OrthoDB" id="9811006at2"/>
<dbReference type="RefSeq" id="WP_159262958.1">
    <property type="nucleotide sequence ID" value="NZ_CP041348.1"/>
</dbReference>
<feature type="domain" description="Lipid/polyisoprenoid-binding YceI-like" evidence="2">
    <location>
        <begin position="42"/>
        <end position="198"/>
    </location>
</feature>
<dbReference type="PROSITE" id="PS51257">
    <property type="entry name" value="PROKAR_LIPOPROTEIN"/>
    <property type="match status" value="1"/>
</dbReference>
<protein>
    <submittedName>
        <fullName evidence="3">YceI family protein</fullName>
    </submittedName>
</protein>
<sequence>MTEHALRPIPRRRTRPFTLLAMALGCLGLSTLARPAHATPQHLTLTPDNTAVLLHASSVIGAMDGQFGKVSGTLDYDLSRQTCHVDLTMDATTVHMDTILERKAAKSGSMLGTERWPTARYVGNCRPHIVNGGVASRMVGQLTMRGQTHPMTFDTRMDFTGNTLSVLDSTGTFDGRKWGMSTMLHTVRQPMRTETRITLPNSPH</sequence>
<evidence type="ECO:0000256" key="1">
    <source>
        <dbReference type="SAM" id="SignalP"/>
    </source>
</evidence>
<evidence type="ECO:0000259" key="2">
    <source>
        <dbReference type="SMART" id="SM00867"/>
    </source>
</evidence>
<dbReference type="Pfam" id="PF04264">
    <property type="entry name" value="YceI"/>
    <property type="match status" value="1"/>
</dbReference>
<dbReference type="PANTHER" id="PTHR34406:SF1">
    <property type="entry name" value="PROTEIN YCEI"/>
    <property type="match status" value="1"/>
</dbReference>
<dbReference type="SUPFAM" id="SSF101874">
    <property type="entry name" value="YceI-like"/>
    <property type="match status" value="1"/>
</dbReference>
<proteinExistence type="predicted"/>
<name>A0A857FQP1_KOMXY</name>
<organism evidence="3 4">
    <name type="scientific">Komagataeibacter xylinus</name>
    <name type="common">Gluconacetobacter xylinus</name>
    <dbReference type="NCBI Taxonomy" id="28448"/>
    <lineage>
        <taxon>Bacteria</taxon>
        <taxon>Pseudomonadati</taxon>
        <taxon>Pseudomonadota</taxon>
        <taxon>Alphaproteobacteria</taxon>
        <taxon>Acetobacterales</taxon>
        <taxon>Acetobacteraceae</taxon>
        <taxon>Komagataeibacter</taxon>
    </lineage>
</organism>
<dbReference type="AlphaFoldDB" id="A0A857FQP1"/>
<feature type="signal peptide" evidence="1">
    <location>
        <begin position="1"/>
        <end position="38"/>
    </location>
</feature>
<dbReference type="EMBL" id="CP041348">
    <property type="protein sequence ID" value="QHC36486.1"/>
    <property type="molecule type" value="Genomic_DNA"/>
</dbReference>